<dbReference type="InterPro" id="IPR037682">
    <property type="entry name" value="TonB_C"/>
</dbReference>
<feature type="compositionally biased region" description="Low complexity" evidence="11">
    <location>
        <begin position="54"/>
        <end position="63"/>
    </location>
</feature>
<feature type="compositionally biased region" description="Pro residues" evidence="11">
    <location>
        <begin position="113"/>
        <end position="129"/>
    </location>
</feature>
<dbReference type="InterPro" id="IPR003538">
    <property type="entry name" value="TonB"/>
</dbReference>
<evidence type="ECO:0000256" key="8">
    <source>
        <dbReference type="ARBA" id="ARBA00022989"/>
    </source>
</evidence>
<evidence type="ECO:0000313" key="13">
    <source>
        <dbReference type="EMBL" id="GAA3905639.1"/>
    </source>
</evidence>
<dbReference type="PANTHER" id="PTHR33446">
    <property type="entry name" value="PROTEIN TONB-RELATED"/>
    <property type="match status" value="1"/>
</dbReference>
<evidence type="ECO:0000256" key="2">
    <source>
        <dbReference type="ARBA" id="ARBA00006555"/>
    </source>
</evidence>
<comment type="caution">
    <text evidence="13">The sequence shown here is derived from an EMBL/GenBank/DDBJ whole genome shotgun (WGS) entry which is preliminary data.</text>
</comment>
<evidence type="ECO:0000313" key="14">
    <source>
        <dbReference type="Proteomes" id="UP001500133"/>
    </source>
</evidence>
<feature type="compositionally biased region" description="Basic and acidic residues" evidence="11">
    <location>
        <begin position="101"/>
        <end position="112"/>
    </location>
</feature>
<dbReference type="Proteomes" id="UP001500133">
    <property type="component" value="Unassembled WGS sequence"/>
</dbReference>
<keyword evidence="10" id="KW-0735">Signal-anchor</keyword>
<evidence type="ECO:0000256" key="7">
    <source>
        <dbReference type="ARBA" id="ARBA00022927"/>
    </source>
</evidence>
<organism evidence="13 14">
    <name type="scientific">Halomonas cibimaris</name>
    <dbReference type="NCBI Taxonomy" id="657012"/>
    <lineage>
        <taxon>Bacteria</taxon>
        <taxon>Pseudomonadati</taxon>
        <taxon>Pseudomonadota</taxon>
        <taxon>Gammaproteobacteria</taxon>
        <taxon>Oceanospirillales</taxon>
        <taxon>Halomonadaceae</taxon>
        <taxon>Halomonas</taxon>
    </lineage>
</organism>
<keyword evidence="4 10" id="KW-1003">Cell membrane</keyword>
<accession>A0ABP7LSZ1</accession>
<feature type="domain" description="TonB C-terminal" evidence="12">
    <location>
        <begin position="159"/>
        <end position="246"/>
    </location>
</feature>
<keyword evidence="7 10" id="KW-0653">Protein transport</keyword>
<dbReference type="PROSITE" id="PS52015">
    <property type="entry name" value="TONB_CTD"/>
    <property type="match status" value="1"/>
</dbReference>
<comment type="subcellular location">
    <subcellularLocation>
        <location evidence="1 10">Cell inner membrane</location>
        <topology evidence="1 10">Single-pass membrane protein</topology>
        <orientation evidence="1 10">Periplasmic side</orientation>
    </subcellularLocation>
</comment>
<dbReference type="PRINTS" id="PR01374">
    <property type="entry name" value="TONBPROTEIN"/>
</dbReference>
<dbReference type="Pfam" id="PF03544">
    <property type="entry name" value="TonB_C"/>
    <property type="match status" value="1"/>
</dbReference>
<dbReference type="InterPro" id="IPR006260">
    <property type="entry name" value="TonB/TolA_C"/>
</dbReference>
<reference evidence="14" key="1">
    <citation type="journal article" date="2019" name="Int. J. Syst. Evol. Microbiol.">
        <title>The Global Catalogue of Microorganisms (GCM) 10K type strain sequencing project: providing services to taxonomists for standard genome sequencing and annotation.</title>
        <authorList>
            <consortium name="The Broad Institute Genomics Platform"/>
            <consortium name="The Broad Institute Genome Sequencing Center for Infectious Disease"/>
            <person name="Wu L."/>
            <person name="Ma J."/>
        </authorList>
    </citation>
    <scope>NUCLEOTIDE SEQUENCE [LARGE SCALE GENOMIC DNA]</scope>
    <source>
        <strain evidence="14">JCM 16914</strain>
    </source>
</reference>
<feature type="region of interest" description="Disordered" evidence="11">
    <location>
        <begin position="45"/>
        <end position="76"/>
    </location>
</feature>
<evidence type="ECO:0000256" key="10">
    <source>
        <dbReference type="RuleBase" id="RU362123"/>
    </source>
</evidence>
<evidence type="ECO:0000256" key="11">
    <source>
        <dbReference type="SAM" id="MobiDB-lite"/>
    </source>
</evidence>
<comment type="function">
    <text evidence="10">Interacts with outer membrane receptor proteins that carry out high-affinity binding and energy dependent uptake into the periplasmic space of specific substrates. It could act to transduce energy from the cytoplasmic membrane to specific energy-requiring processes in the outer membrane, resulting in the release into the periplasm of ligands bound by these outer membrane proteins.</text>
</comment>
<keyword evidence="8" id="KW-1133">Transmembrane helix</keyword>
<keyword evidence="14" id="KW-1185">Reference proteome</keyword>
<dbReference type="RefSeq" id="WP_344703899.1">
    <property type="nucleotide sequence ID" value="NZ_BAAAZT010000068.1"/>
</dbReference>
<proteinExistence type="inferred from homology"/>
<evidence type="ECO:0000256" key="9">
    <source>
        <dbReference type="ARBA" id="ARBA00023136"/>
    </source>
</evidence>
<keyword evidence="9" id="KW-0472">Membrane</keyword>
<dbReference type="PANTHER" id="PTHR33446:SF2">
    <property type="entry name" value="PROTEIN TONB"/>
    <property type="match status" value="1"/>
</dbReference>
<evidence type="ECO:0000256" key="3">
    <source>
        <dbReference type="ARBA" id="ARBA00022448"/>
    </source>
</evidence>
<protein>
    <recommendedName>
        <fullName evidence="10">Protein TonB</fullName>
    </recommendedName>
</protein>
<feature type="compositionally biased region" description="Low complexity" evidence="11">
    <location>
        <begin position="130"/>
        <end position="139"/>
    </location>
</feature>
<evidence type="ECO:0000256" key="4">
    <source>
        <dbReference type="ARBA" id="ARBA00022475"/>
    </source>
</evidence>
<dbReference type="NCBIfam" id="TIGR01352">
    <property type="entry name" value="tonB_Cterm"/>
    <property type="match status" value="1"/>
</dbReference>
<name>A0ABP7LSZ1_9GAMM</name>
<feature type="region of interest" description="Disordered" evidence="11">
    <location>
        <begin position="101"/>
        <end position="181"/>
    </location>
</feature>
<keyword evidence="5 10" id="KW-0997">Cell inner membrane</keyword>
<dbReference type="SUPFAM" id="SSF74653">
    <property type="entry name" value="TolA/TonB C-terminal domain"/>
    <property type="match status" value="1"/>
</dbReference>
<gene>
    <name evidence="13" type="ORF">GCM10022228_14870</name>
</gene>
<evidence type="ECO:0000259" key="12">
    <source>
        <dbReference type="PROSITE" id="PS52015"/>
    </source>
</evidence>
<evidence type="ECO:0000256" key="5">
    <source>
        <dbReference type="ARBA" id="ARBA00022519"/>
    </source>
</evidence>
<keyword evidence="6" id="KW-0812">Transmembrane</keyword>
<evidence type="ECO:0000256" key="1">
    <source>
        <dbReference type="ARBA" id="ARBA00004383"/>
    </source>
</evidence>
<dbReference type="Gene3D" id="3.30.2420.10">
    <property type="entry name" value="TonB"/>
    <property type="match status" value="1"/>
</dbReference>
<evidence type="ECO:0000256" key="6">
    <source>
        <dbReference type="ARBA" id="ARBA00022692"/>
    </source>
</evidence>
<keyword evidence="3 10" id="KW-0813">Transport</keyword>
<sequence>MLRNGLSWLCGGGLALTLFWLLALLVMPPSADHQKPEQMTLAITQAAPPPPAPAQTKPQTVAQTPPPAPAPAPVASSAIALPDATLPDVPAETVALDSRLPELTEAKPEPRPQPEPQPQPEPEPGPSPAPAAQAAAATPSTDRQARPSPEPSPASNEPVDVGQVAPTRRVSPQYPSRAQRRGMEGFVEMRFVIRRDGRVEKDSIRVIQAKPRRVFEPAARKAIAQWQFEPGSQRRRATQRIRFQLR</sequence>
<dbReference type="EMBL" id="BAAAZT010000068">
    <property type="protein sequence ID" value="GAA3905639.1"/>
    <property type="molecule type" value="Genomic_DNA"/>
</dbReference>
<dbReference type="InterPro" id="IPR051045">
    <property type="entry name" value="TonB-dependent_transducer"/>
</dbReference>
<comment type="similarity">
    <text evidence="2 10">Belongs to the TonB family.</text>
</comment>